<evidence type="ECO:0000256" key="1">
    <source>
        <dbReference type="SAM" id="SignalP"/>
    </source>
</evidence>
<accession>A0A1C3D0A3</accession>
<proteinExistence type="predicted"/>
<dbReference type="InterPro" id="IPR052755">
    <property type="entry name" value="Lysozyme_Inhibitor_LprI"/>
</dbReference>
<comment type="caution">
    <text evidence="2">The sequence shown here is derived from an EMBL/GenBank/DDBJ whole genome shotgun (WGS) entry which is preliminary data.</text>
</comment>
<evidence type="ECO:0000313" key="2">
    <source>
        <dbReference type="EMBL" id="ODA14476.1"/>
    </source>
</evidence>
<evidence type="ECO:0008006" key="4">
    <source>
        <dbReference type="Google" id="ProtNLM"/>
    </source>
</evidence>
<dbReference type="GO" id="GO:0005576">
    <property type="term" value="C:extracellular region"/>
    <property type="evidence" value="ECO:0007669"/>
    <property type="project" value="TreeGrafter"/>
</dbReference>
<keyword evidence="3" id="KW-1185">Reference proteome</keyword>
<dbReference type="STRING" id="1891224.BBP83_01295"/>
<dbReference type="PANTHER" id="PTHR37549:SF1">
    <property type="entry name" value="LIPOPROTEIN LPRI"/>
    <property type="match status" value="1"/>
</dbReference>
<evidence type="ECO:0000313" key="3">
    <source>
        <dbReference type="Proteomes" id="UP000186553"/>
    </source>
</evidence>
<feature type="signal peptide" evidence="1">
    <location>
        <begin position="1"/>
        <end position="21"/>
    </location>
</feature>
<feature type="chain" id="PRO_5008671869" description="Lysozyme inhibitor LprI N-terminal domain-containing protein" evidence="1">
    <location>
        <begin position="22"/>
        <end position="114"/>
    </location>
</feature>
<dbReference type="Gene3D" id="1.20.1270.180">
    <property type="match status" value="1"/>
</dbReference>
<dbReference type="PANTHER" id="PTHR37549">
    <property type="entry name" value="LIPOPROTEIN LPRI"/>
    <property type="match status" value="1"/>
</dbReference>
<reference evidence="2 3" key="1">
    <citation type="submission" date="2016-07" db="EMBL/GenBank/DDBJ databases">
        <title>Acinetobacter sp. ANC 4603.</title>
        <authorList>
            <person name="Radolfova-Krizova L."/>
            <person name="Nemec A."/>
        </authorList>
    </citation>
    <scope>NUCLEOTIDE SEQUENCE [LARGE SCALE GENOMIC DNA]</scope>
    <source>
        <strain evidence="2 3">ANC 4603</strain>
    </source>
</reference>
<dbReference type="EMBL" id="MBDL01000001">
    <property type="protein sequence ID" value="ODA14476.1"/>
    <property type="molecule type" value="Genomic_DNA"/>
</dbReference>
<protein>
    <recommendedName>
        <fullName evidence="4">Lysozyme inhibitor LprI N-terminal domain-containing protein</fullName>
    </recommendedName>
</protein>
<name>A0A1C3D0A3_9GAMM</name>
<dbReference type="RefSeq" id="WP_068885615.1">
    <property type="nucleotide sequence ID" value="NZ_CBCRUU010000003.1"/>
</dbReference>
<dbReference type="AlphaFoldDB" id="A0A1C3D0A3"/>
<dbReference type="OrthoDB" id="5957809at2"/>
<organism evidence="2 3">
    <name type="scientific">Acinetobacter celticus</name>
    <dbReference type="NCBI Taxonomy" id="1891224"/>
    <lineage>
        <taxon>Bacteria</taxon>
        <taxon>Pseudomonadati</taxon>
        <taxon>Pseudomonadota</taxon>
        <taxon>Gammaproteobacteria</taxon>
        <taxon>Moraxellales</taxon>
        <taxon>Moraxellaceae</taxon>
        <taxon>Acinetobacter</taxon>
    </lineage>
</organism>
<gene>
    <name evidence="2" type="ORF">BBP83_01295</name>
</gene>
<sequence length="114" mass="13101">MKIAQFFVVIWLSSMGFSAQAASFDCKKAQTVTEHAVCDHRQLNDADVKMATTYTIIKRLVPMGTRGAIQDQQVKWLQMRDQCQDNVSCLGDVYAMRQQKLDLYMNRVYQQGPF</sequence>
<dbReference type="Proteomes" id="UP000186553">
    <property type="component" value="Unassembled WGS sequence"/>
</dbReference>
<keyword evidence="1" id="KW-0732">Signal</keyword>